<dbReference type="CDD" id="cd03224">
    <property type="entry name" value="ABC_TM1139_LivF_branched"/>
    <property type="match status" value="1"/>
</dbReference>
<dbReference type="GO" id="GO:0016887">
    <property type="term" value="F:ATP hydrolysis activity"/>
    <property type="evidence" value="ECO:0007669"/>
    <property type="project" value="InterPro"/>
</dbReference>
<keyword evidence="5" id="KW-0029">Amino-acid transport</keyword>
<keyword evidence="8" id="KW-1185">Reference proteome</keyword>
<dbReference type="Pfam" id="PF00005">
    <property type="entry name" value="ABC_tran"/>
    <property type="match status" value="1"/>
</dbReference>
<protein>
    <submittedName>
        <fullName evidence="7">ABC transporter ATP-binding protein</fullName>
    </submittedName>
</protein>
<accession>A0A369W752</accession>
<evidence type="ECO:0000256" key="3">
    <source>
        <dbReference type="ARBA" id="ARBA00022741"/>
    </source>
</evidence>
<feature type="domain" description="ABC transporter" evidence="6">
    <location>
        <begin position="6"/>
        <end position="232"/>
    </location>
</feature>
<dbReference type="EMBL" id="QQNH01000001">
    <property type="protein sequence ID" value="RDE10526.1"/>
    <property type="molecule type" value="Genomic_DNA"/>
</dbReference>
<reference evidence="8" key="1">
    <citation type="submission" date="2018-07" db="EMBL/GenBank/DDBJ databases">
        <authorList>
            <person name="Liu B.-T."/>
            <person name="Du Z."/>
        </authorList>
    </citation>
    <scope>NUCLEOTIDE SEQUENCE [LARGE SCALE GENOMIC DNA]</scope>
    <source>
        <strain evidence="8">XYN52</strain>
    </source>
</reference>
<dbReference type="Gene3D" id="3.40.50.300">
    <property type="entry name" value="P-loop containing nucleotide triphosphate hydrolases"/>
    <property type="match status" value="1"/>
</dbReference>
<dbReference type="SUPFAM" id="SSF52540">
    <property type="entry name" value="P-loop containing nucleoside triphosphate hydrolases"/>
    <property type="match status" value="1"/>
</dbReference>
<dbReference type="InterPro" id="IPR003439">
    <property type="entry name" value="ABC_transporter-like_ATP-bd"/>
</dbReference>
<dbReference type="PANTHER" id="PTHR43820:SF4">
    <property type="entry name" value="HIGH-AFFINITY BRANCHED-CHAIN AMINO ACID TRANSPORT ATP-BINDING PROTEIN LIVF"/>
    <property type="match status" value="1"/>
</dbReference>
<evidence type="ECO:0000313" key="8">
    <source>
        <dbReference type="Proteomes" id="UP000253759"/>
    </source>
</evidence>
<evidence type="ECO:0000256" key="2">
    <source>
        <dbReference type="ARBA" id="ARBA00022448"/>
    </source>
</evidence>
<keyword evidence="4 7" id="KW-0067">ATP-binding</keyword>
<keyword evidence="2" id="KW-0813">Transport</keyword>
<evidence type="ECO:0000256" key="4">
    <source>
        <dbReference type="ARBA" id="ARBA00022840"/>
    </source>
</evidence>
<dbReference type="PANTHER" id="PTHR43820">
    <property type="entry name" value="HIGH-AFFINITY BRANCHED-CHAIN AMINO ACID TRANSPORT ATP-BINDING PROTEIN LIVF"/>
    <property type="match status" value="1"/>
</dbReference>
<comment type="similarity">
    <text evidence="1">Belongs to the ABC transporter superfamily.</text>
</comment>
<keyword evidence="3" id="KW-0547">Nucleotide-binding</keyword>
<dbReference type="InterPro" id="IPR017871">
    <property type="entry name" value="ABC_transporter-like_CS"/>
</dbReference>
<organism evidence="7 8">
    <name type="scientific">Pelagibacterium lacus</name>
    <dbReference type="NCBI Taxonomy" id="2282655"/>
    <lineage>
        <taxon>Bacteria</taxon>
        <taxon>Pseudomonadati</taxon>
        <taxon>Pseudomonadota</taxon>
        <taxon>Alphaproteobacteria</taxon>
        <taxon>Hyphomicrobiales</taxon>
        <taxon>Devosiaceae</taxon>
        <taxon>Pelagibacterium</taxon>
    </lineage>
</organism>
<evidence type="ECO:0000259" key="6">
    <source>
        <dbReference type="PROSITE" id="PS50893"/>
    </source>
</evidence>
<proteinExistence type="inferred from homology"/>
<evidence type="ECO:0000256" key="5">
    <source>
        <dbReference type="ARBA" id="ARBA00022970"/>
    </source>
</evidence>
<dbReference type="PROSITE" id="PS50893">
    <property type="entry name" value="ABC_TRANSPORTER_2"/>
    <property type="match status" value="1"/>
</dbReference>
<comment type="caution">
    <text evidence="7">The sequence shown here is derived from an EMBL/GenBank/DDBJ whole genome shotgun (WGS) entry which is preliminary data.</text>
</comment>
<dbReference type="InterPro" id="IPR052156">
    <property type="entry name" value="BCAA_Transport_ATP-bd_LivF"/>
</dbReference>
<sequence length="232" mass="25114">MGLAMLEVDKLTVRFGAVTAFEDVDIKISEGEIVGLVGHNGAGKTTLFRAICGLEAAESGTVKLGGEVVTGERADRMARRQLAFVPQGKAIFGEMSVADNLRLARSAATGQGLSEERLFEIFPILREKQAEFARSLSGGQQQMLALSLALARGPKIILLDEPSTGLAPVLVQNVFEIVRQLNAELRTTFLIIDQNVEMLLRLADRTYVLKAGRMVYDGPSAELSGAALWSYF</sequence>
<dbReference type="GO" id="GO:0005524">
    <property type="term" value="F:ATP binding"/>
    <property type="evidence" value="ECO:0007669"/>
    <property type="project" value="UniProtKB-KW"/>
</dbReference>
<dbReference type="SMART" id="SM00382">
    <property type="entry name" value="AAA"/>
    <property type="match status" value="1"/>
</dbReference>
<gene>
    <name evidence="7" type="ORF">DVH29_00815</name>
</gene>
<dbReference type="AlphaFoldDB" id="A0A369W752"/>
<dbReference type="Proteomes" id="UP000253759">
    <property type="component" value="Unassembled WGS sequence"/>
</dbReference>
<dbReference type="GO" id="GO:0015807">
    <property type="term" value="P:L-amino acid transport"/>
    <property type="evidence" value="ECO:0007669"/>
    <property type="project" value="TreeGrafter"/>
</dbReference>
<dbReference type="PROSITE" id="PS00211">
    <property type="entry name" value="ABC_TRANSPORTER_1"/>
    <property type="match status" value="1"/>
</dbReference>
<dbReference type="InterPro" id="IPR003593">
    <property type="entry name" value="AAA+_ATPase"/>
</dbReference>
<dbReference type="InterPro" id="IPR027417">
    <property type="entry name" value="P-loop_NTPase"/>
</dbReference>
<dbReference type="GO" id="GO:0015658">
    <property type="term" value="F:branched-chain amino acid transmembrane transporter activity"/>
    <property type="evidence" value="ECO:0007669"/>
    <property type="project" value="TreeGrafter"/>
</dbReference>
<evidence type="ECO:0000313" key="7">
    <source>
        <dbReference type="EMBL" id="RDE10526.1"/>
    </source>
</evidence>
<evidence type="ECO:0000256" key="1">
    <source>
        <dbReference type="ARBA" id="ARBA00005417"/>
    </source>
</evidence>
<name>A0A369W752_9HYPH</name>